<dbReference type="Gene3D" id="2.40.160.210">
    <property type="entry name" value="Acyl-CoA thioesterase, double hotdog domain"/>
    <property type="match status" value="1"/>
</dbReference>
<dbReference type="AlphaFoldDB" id="A0A5B8M634"/>
<organism evidence="3 4">
    <name type="scientific">Humibacter ginsenosidimutans</name>
    <dbReference type="NCBI Taxonomy" id="2599293"/>
    <lineage>
        <taxon>Bacteria</taxon>
        <taxon>Bacillati</taxon>
        <taxon>Actinomycetota</taxon>
        <taxon>Actinomycetes</taxon>
        <taxon>Micrococcales</taxon>
        <taxon>Microbacteriaceae</taxon>
        <taxon>Humibacter</taxon>
    </lineage>
</organism>
<protein>
    <submittedName>
        <fullName evidence="3">Thioesterase family protein</fullName>
    </submittedName>
</protein>
<dbReference type="Pfam" id="PF20789">
    <property type="entry name" value="4HBT_3C"/>
    <property type="match status" value="1"/>
</dbReference>
<dbReference type="Pfam" id="PF13622">
    <property type="entry name" value="4HBT_3"/>
    <property type="match status" value="1"/>
</dbReference>
<dbReference type="InterPro" id="IPR042171">
    <property type="entry name" value="Acyl-CoA_hotdog"/>
</dbReference>
<dbReference type="Proteomes" id="UP000320216">
    <property type="component" value="Chromosome"/>
</dbReference>
<evidence type="ECO:0000259" key="1">
    <source>
        <dbReference type="Pfam" id="PF13622"/>
    </source>
</evidence>
<sequence>MTAYFERLDDSRFRATRCVSGAWNVEEQHVAPALGLLTHSVERAFADRLADGRQLSRLSFDILGVLPIDVVEVDTRMVRPGRTVELVEAALSHGGRPAVTLRAWLVAPHETGELAGDAFPAMPSIDELDEWTGFDEWPGEFVRTVDVFGRRLEQGRAQAWLRPRIPLLEHEEISPTVRLLSVLDIANGITPRFPPQTTLFPNVDLTAHLFTQPQGEWLGFDTTVAYGPTGLGVTHTVLHDERGPIGTSMQSLMVRPGR</sequence>
<keyword evidence="4" id="KW-1185">Reference proteome</keyword>
<proteinExistence type="predicted"/>
<feature type="domain" description="Acyl-CoA thioesterase-like C-terminal" evidence="2">
    <location>
        <begin position="139"/>
        <end position="254"/>
    </location>
</feature>
<accession>A0A5B8M634</accession>
<dbReference type="OrthoDB" id="1413770at2"/>
<gene>
    <name evidence="3" type="ORF">FPZ11_12310</name>
</gene>
<dbReference type="RefSeq" id="WP_146321308.1">
    <property type="nucleotide sequence ID" value="NZ_CP042305.1"/>
</dbReference>
<evidence type="ECO:0000259" key="2">
    <source>
        <dbReference type="Pfam" id="PF20789"/>
    </source>
</evidence>
<dbReference type="SUPFAM" id="SSF54637">
    <property type="entry name" value="Thioesterase/thiol ester dehydrase-isomerase"/>
    <property type="match status" value="1"/>
</dbReference>
<name>A0A5B8M634_9MICO</name>
<feature type="domain" description="Acyl-CoA thioesterase-like N-terminal HotDog" evidence="1">
    <location>
        <begin position="21"/>
        <end position="105"/>
    </location>
</feature>
<dbReference type="InterPro" id="IPR049450">
    <property type="entry name" value="ACOT8-like_C"/>
</dbReference>
<evidence type="ECO:0000313" key="4">
    <source>
        <dbReference type="Proteomes" id="UP000320216"/>
    </source>
</evidence>
<dbReference type="InterPro" id="IPR049449">
    <property type="entry name" value="TesB_ACOT8-like_N"/>
</dbReference>
<dbReference type="KEGG" id="huw:FPZ11_12310"/>
<dbReference type="InterPro" id="IPR029069">
    <property type="entry name" value="HotDog_dom_sf"/>
</dbReference>
<evidence type="ECO:0000313" key="3">
    <source>
        <dbReference type="EMBL" id="QDZ15434.1"/>
    </source>
</evidence>
<reference evidence="3 4" key="1">
    <citation type="submission" date="2019-07" db="EMBL/GenBank/DDBJ databases">
        <title>Full genome sequence of Humibacter sp. WJ7-1.</title>
        <authorList>
            <person name="Im W.-T."/>
        </authorList>
    </citation>
    <scope>NUCLEOTIDE SEQUENCE [LARGE SCALE GENOMIC DNA]</scope>
    <source>
        <strain evidence="3 4">WJ7-1</strain>
    </source>
</reference>
<dbReference type="EMBL" id="CP042305">
    <property type="protein sequence ID" value="QDZ15434.1"/>
    <property type="molecule type" value="Genomic_DNA"/>
</dbReference>